<accession>A0A3E1NVK4</accession>
<protein>
    <submittedName>
        <fullName evidence="1">Uncharacterized protein</fullName>
    </submittedName>
</protein>
<proteinExistence type="predicted"/>
<reference evidence="1 2" key="1">
    <citation type="submission" date="2018-08" db="EMBL/GenBank/DDBJ databases">
        <title>Chitinophaga sp. K20C18050901, a novel bacterium isolated from forest soil.</title>
        <authorList>
            <person name="Wang C."/>
        </authorList>
    </citation>
    <scope>NUCLEOTIDE SEQUENCE [LARGE SCALE GENOMIC DNA]</scope>
    <source>
        <strain evidence="1 2">K20C18050901</strain>
    </source>
</reference>
<sequence>MIASYQQGPKMGFIRGFIQQEAVYEVPKEKALYTYNGSWKKIATRPDKNEVIQVTDSFTCYHSNGSNTDTLVYNYNNGKKEVFVRAGLSWLIVGTDGRACYRDKANGKNIQYKKGETVTNLKIQGYPMDIVGSHLYYYQYQAVPADPEDLRAKIYDLDLDKPTAAPVLILKNADGERLKVSADRKYMLTGQTKSANANDFYPLILDIKNQRISYIQIDDDKLGNSYYSPKDSAFVFYGFQTMEKQVLKPSKLKYIPVNK</sequence>
<evidence type="ECO:0000313" key="2">
    <source>
        <dbReference type="Proteomes" id="UP000261174"/>
    </source>
</evidence>
<organism evidence="1 2">
    <name type="scientific">Chitinophaga silvisoli</name>
    <dbReference type="NCBI Taxonomy" id="2291814"/>
    <lineage>
        <taxon>Bacteria</taxon>
        <taxon>Pseudomonadati</taxon>
        <taxon>Bacteroidota</taxon>
        <taxon>Chitinophagia</taxon>
        <taxon>Chitinophagales</taxon>
        <taxon>Chitinophagaceae</taxon>
        <taxon>Chitinophaga</taxon>
    </lineage>
</organism>
<dbReference type="AlphaFoldDB" id="A0A3E1NVK4"/>
<keyword evidence="2" id="KW-1185">Reference proteome</keyword>
<evidence type="ECO:0000313" key="1">
    <source>
        <dbReference type="EMBL" id="RFM31949.1"/>
    </source>
</evidence>
<comment type="caution">
    <text evidence="1">The sequence shown here is derived from an EMBL/GenBank/DDBJ whole genome shotgun (WGS) entry which is preliminary data.</text>
</comment>
<dbReference type="EMBL" id="QTJV01000010">
    <property type="protein sequence ID" value="RFM31949.1"/>
    <property type="molecule type" value="Genomic_DNA"/>
</dbReference>
<name>A0A3E1NVK4_9BACT</name>
<gene>
    <name evidence="1" type="ORF">DXN04_24490</name>
</gene>
<dbReference type="Proteomes" id="UP000261174">
    <property type="component" value="Unassembled WGS sequence"/>
</dbReference>